<dbReference type="GO" id="GO:0016705">
    <property type="term" value="F:oxidoreductase activity, acting on paired donors, with incorporation or reduction of molecular oxygen"/>
    <property type="evidence" value="ECO:0007669"/>
    <property type="project" value="InterPro"/>
</dbReference>
<dbReference type="InterPro" id="IPR011251">
    <property type="entry name" value="Luciferase-like_dom"/>
</dbReference>
<name>Z9JWY3_9MICO</name>
<dbReference type="InterPro" id="IPR050564">
    <property type="entry name" value="F420-G6PD/mer"/>
</dbReference>
<dbReference type="InterPro" id="IPR023907">
    <property type="entry name" value="Non-F420_Flavin_OxRdtase"/>
</dbReference>
<evidence type="ECO:0000259" key="3">
    <source>
        <dbReference type="Pfam" id="PF00296"/>
    </source>
</evidence>
<dbReference type="AlphaFoldDB" id="Z9JWY3"/>
<dbReference type="RefSeq" id="WP_156954034.1">
    <property type="nucleotide sequence ID" value="NZ_KK069989.1"/>
</dbReference>
<dbReference type="NCBIfam" id="TIGR03885">
    <property type="entry name" value="flavin_revert"/>
    <property type="match status" value="1"/>
</dbReference>
<dbReference type="OrthoDB" id="180193at2"/>
<dbReference type="eggNOG" id="COG2141">
    <property type="taxonomic scope" value="Bacteria"/>
</dbReference>
<evidence type="ECO:0000313" key="4">
    <source>
        <dbReference type="EMBL" id="EWS82297.1"/>
    </source>
</evidence>
<evidence type="ECO:0000313" key="5">
    <source>
        <dbReference type="Proteomes" id="UP000023067"/>
    </source>
</evidence>
<protein>
    <submittedName>
        <fullName evidence="4">5,10-methylene tetrahydromethanopterin reductase</fullName>
    </submittedName>
</protein>
<dbReference type="Pfam" id="PF00296">
    <property type="entry name" value="Bac_luciferase"/>
    <property type="match status" value="1"/>
</dbReference>
<accession>Z9JWY3</accession>
<feature type="region of interest" description="Disordered" evidence="2">
    <location>
        <begin position="367"/>
        <end position="386"/>
    </location>
</feature>
<dbReference type="PANTHER" id="PTHR43244:SF1">
    <property type="entry name" value="5,10-METHYLENETETRAHYDROMETHANOPTERIN REDUCTASE"/>
    <property type="match status" value="1"/>
</dbReference>
<dbReference type="SUPFAM" id="SSF51679">
    <property type="entry name" value="Bacterial luciferase-like"/>
    <property type="match status" value="1"/>
</dbReference>
<evidence type="ECO:0000256" key="2">
    <source>
        <dbReference type="SAM" id="MobiDB-lite"/>
    </source>
</evidence>
<proteinExistence type="predicted"/>
<dbReference type="PANTHER" id="PTHR43244">
    <property type="match status" value="1"/>
</dbReference>
<feature type="compositionally biased region" description="Pro residues" evidence="2">
    <location>
        <begin position="375"/>
        <end position="386"/>
    </location>
</feature>
<organism evidence="4 5">
    <name type="scientific">Brachybacterium phenoliresistens</name>
    <dbReference type="NCBI Taxonomy" id="396014"/>
    <lineage>
        <taxon>Bacteria</taxon>
        <taxon>Bacillati</taxon>
        <taxon>Actinomycetota</taxon>
        <taxon>Actinomycetes</taxon>
        <taxon>Micrococcales</taxon>
        <taxon>Dermabacteraceae</taxon>
        <taxon>Brachybacterium</taxon>
    </lineage>
</organism>
<dbReference type="InterPro" id="IPR019945">
    <property type="entry name" value="F420_G6P_DH-rel"/>
</dbReference>
<dbReference type="Gene3D" id="3.20.20.30">
    <property type="entry name" value="Luciferase-like domain"/>
    <property type="match status" value="1"/>
</dbReference>
<dbReference type="Proteomes" id="UP000023067">
    <property type="component" value="Unassembled WGS sequence"/>
</dbReference>
<keyword evidence="1" id="KW-0560">Oxidoreductase</keyword>
<keyword evidence="5" id="KW-1185">Reference proteome</keyword>
<sequence length="386" mass="41568">MNGAPARGRDCWHVPKGGVPAKLEEPGTRTGTIPVTGAVPHGASPRPGGRPRRRIGYHASHEQTPPEELLRLVQRAEAAGFDAVLSSDHLAPWGVAQGHAGHAWSWLGAALAATTLPFGVVTAPGQRYHPVVTAQAVATLSRMFPGRFWAAYGSGEALNEHVTGDAWPSHEERRQRLRSSVQIIRALLAGETVSADEPVRVHEARIWSRPAQPPPVIAAAVSEQTAAWAAGWAEGLITVGSDPQQTAAVLEAYRGRGGRGEAMLQIHVSLARTDDEALRIAQEQWRQATVSAEQMWDLEHPEHFDARSDPRPEAMRGAVAISSSPRLLADRIAEAARGFDQVHIHHVGLDQDPFLDQAPELLGALRERLHAAAAPPEPGRPPQEHG</sequence>
<dbReference type="InterPro" id="IPR036661">
    <property type="entry name" value="Luciferase-like_sf"/>
</dbReference>
<evidence type="ECO:0000256" key="1">
    <source>
        <dbReference type="ARBA" id="ARBA00023002"/>
    </source>
</evidence>
<feature type="domain" description="Luciferase-like" evidence="3">
    <location>
        <begin position="60"/>
        <end position="337"/>
    </location>
</feature>
<dbReference type="HOGENOM" id="CLU_027853_4_0_11"/>
<dbReference type="PATRIC" id="fig|396014.3.peg.866"/>
<dbReference type="NCBIfam" id="TIGR03557">
    <property type="entry name" value="F420_G6P_family"/>
    <property type="match status" value="1"/>
</dbReference>
<reference evidence="4 5" key="1">
    <citation type="submission" date="2014-02" db="EMBL/GenBank/DDBJ databases">
        <title>Genome sequence of Brachybacterium phenoliresistens strain W13A50.</title>
        <authorList>
            <person name="Wang X."/>
        </authorList>
    </citation>
    <scope>NUCLEOTIDE SEQUENCE [LARGE SCALE GENOMIC DNA]</scope>
    <source>
        <strain evidence="4 5">W13A50</strain>
    </source>
</reference>
<dbReference type="EMBL" id="JDYK01000003">
    <property type="protein sequence ID" value="EWS82297.1"/>
    <property type="molecule type" value="Genomic_DNA"/>
</dbReference>
<gene>
    <name evidence="4" type="ORF">BF93_11805</name>
</gene>
<feature type="region of interest" description="Disordered" evidence="2">
    <location>
        <begin position="1"/>
        <end position="65"/>
    </location>
</feature>
<comment type="caution">
    <text evidence="4">The sequence shown here is derived from an EMBL/GenBank/DDBJ whole genome shotgun (WGS) entry which is preliminary data.</text>
</comment>
<dbReference type="STRING" id="396014.BF93_11805"/>